<gene>
    <name evidence="4" type="ordered locus">BN4_10401</name>
</gene>
<dbReference type="Pfam" id="PF00011">
    <property type="entry name" value="HSP20"/>
    <property type="match status" value="1"/>
</dbReference>
<dbReference type="PATRIC" id="fig|879567.3.peg.415"/>
<dbReference type="BioCyc" id="DPIE1322246:BN4_RS02085-MONOMER"/>
<dbReference type="Gene3D" id="2.60.40.790">
    <property type="match status" value="1"/>
</dbReference>
<dbReference type="InterPro" id="IPR008978">
    <property type="entry name" value="HSP20-like_chaperone"/>
</dbReference>
<proteinExistence type="inferred from homology"/>
<dbReference type="AlphaFoldDB" id="M1WNK1"/>
<evidence type="ECO:0000313" key="5">
    <source>
        <dbReference type="Proteomes" id="UP000011724"/>
    </source>
</evidence>
<dbReference type="InterPro" id="IPR002068">
    <property type="entry name" value="A-crystallin/Hsp20_dom"/>
</dbReference>
<protein>
    <submittedName>
        <fullName evidence="4">Heat shock protein HSP20</fullName>
    </submittedName>
</protein>
<evidence type="ECO:0000259" key="3">
    <source>
        <dbReference type="PROSITE" id="PS01031"/>
    </source>
</evidence>
<dbReference type="eggNOG" id="COG0071">
    <property type="taxonomic scope" value="Bacteria"/>
</dbReference>
<accession>M1WNK1</accession>
<evidence type="ECO:0000256" key="2">
    <source>
        <dbReference type="RuleBase" id="RU003616"/>
    </source>
</evidence>
<dbReference type="HOGENOM" id="CLU_046737_12_1_7"/>
<dbReference type="EMBL" id="FO203427">
    <property type="protein sequence ID" value="CCH47639.1"/>
    <property type="molecule type" value="Genomic_DNA"/>
</dbReference>
<dbReference type="SUPFAM" id="SSF49764">
    <property type="entry name" value="HSP20-like chaperones"/>
    <property type="match status" value="1"/>
</dbReference>
<organism evidence="4 5">
    <name type="scientific">Pseudodesulfovibrio piezophilus (strain DSM 21447 / JCM 15486 / C1TLV30)</name>
    <name type="common">Desulfovibrio piezophilus</name>
    <dbReference type="NCBI Taxonomy" id="1322246"/>
    <lineage>
        <taxon>Bacteria</taxon>
        <taxon>Pseudomonadati</taxon>
        <taxon>Thermodesulfobacteriota</taxon>
        <taxon>Desulfovibrionia</taxon>
        <taxon>Desulfovibrionales</taxon>
        <taxon>Desulfovibrionaceae</taxon>
    </lineage>
</organism>
<sequence length="138" mass="15970">MANLKWWSHNEISRMRQDMDKMFDELCTDFDLPVQFCRISGDLEFFEEEKTLVVRLELGTINPDDVDVSVLDRRLIISTKMIERSLGITQSETLKKEIKLPCVIQPEKVQASYSQGVLEVRLPKCPDQSGQHVTITKK</sequence>
<keyword evidence="5" id="KW-1185">Reference proteome</keyword>
<keyword evidence="4" id="KW-0346">Stress response</keyword>
<dbReference type="OrthoDB" id="5458456at2"/>
<evidence type="ECO:0000256" key="1">
    <source>
        <dbReference type="PROSITE-ProRule" id="PRU00285"/>
    </source>
</evidence>
<dbReference type="RefSeq" id="WP_015413694.1">
    <property type="nucleotide sequence ID" value="NC_020409.1"/>
</dbReference>
<name>M1WNK1_PSEP2</name>
<dbReference type="PROSITE" id="PS01031">
    <property type="entry name" value="SHSP"/>
    <property type="match status" value="1"/>
</dbReference>
<dbReference type="STRING" id="1322246.BN4_10401"/>
<comment type="similarity">
    <text evidence="1 2">Belongs to the small heat shock protein (HSP20) family.</text>
</comment>
<reference evidence="4 5" key="1">
    <citation type="journal article" date="2013" name="PLoS ONE">
        <title>The first genomic and proteomic characterization of a deep-sea sulfate reducer: insights into the piezophilic lifestyle of Desulfovibrio piezophilus.</title>
        <authorList>
            <person name="Pradel N."/>
            <person name="Ji B."/>
            <person name="Gimenez G."/>
            <person name="Talla E."/>
            <person name="Lenoble P."/>
            <person name="Garel M."/>
            <person name="Tamburini C."/>
            <person name="Fourquet P."/>
            <person name="Lebrun R."/>
            <person name="Bertin P."/>
            <person name="Denis Y."/>
            <person name="Pophillat M."/>
            <person name="Barbe V."/>
            <person name="Ollivier B."/>
            <person name="Dolla A."/>
        </authorList>
    </citation>
    <scope>NUCLEOTIDE SEQUENCE [LARGE SCALE GENOMIC DNA]</scope>
    <source>
        <strain evidence="5">DSM 10523 / SB164P1</strain>
    </source>
</reference>
<dbReference type="CDD" id="cd06464">
    <property type="entry name" value="ACD_sHsps-like"/>
    <property type="match status" value="1"/>
</dbReference>
<reference evidence="5" key="2">
    <citation type="journal article" date="2013" name="Stand. Genomic Sci.">
        <title>Complete genome sequence of Desulfocapsa sulfexigens, a marine deltaproteobacterium specialized in disproportionating inorganic sulfur compounds.</title>
        <authorList>
            <person name="Finster K.W."/>
            <person name="Kjeldsen K.U."/>
            <person name="Kube M."/>
            <person name="Reinhardt R."/>
            <person name="Mussmann M."/>
            <person name="Amann R."/>
            <person name="Schreiber L."/>
        </authorList>
    </citation>
    <scope>NUCLEOTIDE SEQUENCE [LARGE SCALE GENOMIC DNA]</scope>
    <source>
        <strain evidence="5">DSM 10523 / SB164P1</strain>
    </source>
</reference>
<dbReference type="KEGG" id="dpi:BN4_10401"/>
<feature type="domain" description="SHSP" evidence="3">
    <location>
        <begin position="34"/>
        <end position="138"/>
    </location>
</feature>
<dbReference type="Proteomes" id="UP000011724">
    <property type="component" value="Chromosome"/>
</dbReference>
<evidence type="ECO:0000313" key="4">
    <source>
        <dbReference type="EMBL" id="CCH47639.1"/>
    </source>
</evidence>